<proteinExistence type="predicted"/>
<dbReference type="EMBL" id="JMCG01000001">
    <property type="protein sequence ID" value="KGK11483.1"/>
    <property type="molecule type" value="Genomic_DNA"/>
</dbReference>
<evidence type="ECO:0000313" key="2">
    <source>
        <dbReference type="Proteomes" id="UP000029994"/>
    </source>
</evidence>
<organism evidence="1 2">
    <name type="scientific">Vibrio navarrensis</name>
    <dbReference type="NCBI Taxonomy" id="29495"/>
    <lineage>
        <taxon>Bacteria</taxon>
        <taxon>Pseudomonadati</taxon>
        <taxon>Pseudomonadota</taxon>
        <taxon>Gammaproteobacteria</taxon>
        <taxon>Vibrionales</taxon>
        <taxon>Vibrionaceae</taxon>
        <taxon>Vibrio</taxon>
    </lineage>
</organism>
<dbReference type="Proteomes" id="UP000029994">
    <property type="component" value="Unassembled WGS sequence"/>
</dbReference>
<protein>
    <submittedName>
        <fullName evidence="1">Uncharacterized protein</fullName>
    </submittedName>
</protein>
<evidence type="ECO:0000313" key="1">
    <source>
        <dbReference type="EMBL" id="KGK11483.1"/>
    </source>
</evidence>
<accession>A0A099MKJ6</accession>
<comment type="caution">
    <text evidence="1">The sequence shown here is derived from an EMBL/GenBank/DDBJ whole genome shotgun (WGS) entry which is preliminary data.</text>
</comment>
<keyword evidence="2" id="KW-1185">Reference proteome</keyword>
<dbReference type="STRING" id="29495.EA26_09240"/>
<name>A0A099MKJ6_9VIBR</name>
<gene>
    <name evidence="1" type="ORF">EA26_09240</name>
</gene>
<dbReference type="AlphaFoldDB" id="A0A099MKJ6"/>
<reference evidence="1 2" key="1">
    <citation type="submission" date="2014-04" db="EMBL/GenBank/DDBJ databases">
        <title>Genome sequencing of Vibrio navarrensis strains.</title>
        <authorList>
            <person name="Gladney L.M."/>
            <person name="Katz L.S."/>
            <person name="Marino-Ramirez L."/>
            <person name="Jordan I.K."/>
        </authorList>
    </citation>
    <scope>NUCLEOTIDE SEQUENCE [LARGE SCALE GENOMIC DNA]</scope>
    <source>
        <strain evidence="1 2">ATCC 51183</strain>
    </source>
</reference>
<sequence>MNEIFITFIHANVQAFIKQTKRCFTILITIKKIWLMLNFAALCATNVQTNQNHQFLFNKHSPNENFGYTIRSGLK</sequence>